<dbReference type="Proteomes" id="UP001159641">
    <property type="component" value="Unassembled WGS sequence"/>
</dbReference>
<dbReference type="AlphaFoldDB" id="A0AB34HNG4"/>
<evidence type="ECO:0000256" key="6">
    <source>
        <dbReference type="SAM" id="MobiDB-lite"/>
    </source>
</evidence>
<comment type="caution">
    <text evidence="8">The sequence shown here is derived from an EMBL/GenBank/DDBJ whole genome shotgun (WGS) entry which is preliminary data.</text>
</comment>
<dbReference type="GO" id="GO:0000981">
    <property type="term" value="F:DNA-binding transcription factor activity, RNA polymerase II-specific"/>
    <property type="evidence" value="ECO:0007669"/>
    <property type="project" value="TreeGrafter"/>
</dbReference>
<accession>A0AB34HNG4</accession>
<keyword evidence="9" id="KW-1185">Reference proteome</keyword>
<evidence type="ECO:0000259" key="7">
    <source>
        <dbReference type="PROSITE" id="PS50112"/>
    </source>
</evidence>
<gene>
    <name evidence="8" type="ORF">J1605_019931</name>
</gene>
<dbReference type="PROSITE" id="PS50112">
    <property type="entry name" value="PAS"/>
    <property type="match status" value="2"/>
</dbReference>
<proteinExistence type="predicted"/>
<dbReference type="PANTHER" id="PTHR23043:SF19">
    <property type="entry name" value="SINGLE-MINDED HOMOLOG 2"/>
    <property type="match status" value="1"/>
</dbReference>
<keyword evidence="2" id="KW-0677">Repeat</keyword>
<sequence length="354" mass="39614">MAGRCCLPVCFIPRPGLGDAWGQPSRAGPLDSVAKELGSHLLQTLDGFVFVVASDGKIMYISETASVHLGLSQVELTGNSIYEYIHPSDHDEMTAVLAAHQPLHHHLLQARSCCGHVSGYPFLEHVEARRDRASRPRPTRVLATASLSGVLGGLGQGLWLPDLVQRVYWECWDKVRGSVMGQFANLTSRLLSEYEIERSFFLRMKCVLAKRNAGLTCSGYKVIHCSGYLKIRQYMLDMSLYDSCYQIVGLVAVGQSLPPSAITEIKLHSNMFMFRASLDLKLIFLDSRVTELTGYEPQDLIEKTLYHHVHGCDVFHLRYAHHLCEYCAHPGQQSWQPGRERRGQRGGSVPCLMQ</sequence>
<dbReference type="CDD" id="cd00130">
    <property type="entry name" value="PAS"/>
    <property type="match status" value="2"/>
</dbReference>
<dbReference type="PANTHER" id="PTHR23043">
    <property type="entry name" value="HYPOXIA-INDUCIBLE FACTOR 1 ALPHA"/>
    <property type="match status" value="1"/>
</dbReference>
<keyword evidence="4" id="KW-0804">Transcription</keyword>
<dbReference type="GO" id="GO:0005634">
    <property type="term" value="C:nucleus"/>
    <property type="evidence" value="ECO:0007669"/>
    <property type="project" value="UniProtKB-SubCell"/>
</dbReference>
<dbReference type="GO" id="GO:0000977">
    <property type="term" value="F:RNA polymerase II transcription regulatory region sequence-specific DNA binding"/>
    <property type="evidence" value="ECO:0007669"/>
    <property type="project" value="TreeGrafter"/>
</dbReference>
<reference evidence="8 9" key="1">
    <citation type="submission" date="2022-11" db="EMBL/GenBank/DDBJ databases">
        <title>Whole genome sequence of Eschrichtius robustus ER-17-0199.</title>
        <authorList>
            <person name="Bruniche-Olsen A."/>
            <person name="Black A.N."/>
            <person name="Fields C.J."/>
            <person name="Walden K."/>
            <person name="Dewoody J.A."/>
        </authorList>
    </citation>
    <scope>NUCLEOTIDE SEQUENCE [LARGE SCALE GENOMIC DNA]</scope>
    <source>
        <strain evidence="8">ER-17-0199</strain>
        <tissue evidence="8">Blubber</tissue>
    </source>
</reference>
<keyword evidence="3" id="KW-0805">Transcription regulation</keyword>
<feature type="domain" description="PAS" evidence="7">
    <location>
        <begin position="34"/>
        <end position="106"/>
    </location>
</feature>
<dbReference type="SMART" id="SM00091">
    <property type="entry name" value="PAS"/>
    <property type="match status" value="2"/>
</dbReference>
<keyword evidence="5" id="KW-0539">Nucleus</keyword>
<feature type="domain" description="PAS" evidence="7">
    <location>
        <begin position="273"/>
        <end position="310"/>
    </location>
</feature>
<name>A0AB34HNG4_ESCRO</name>
<dbReference type="InterPro" id="IPR000014">
    <property type="entry name" value="PAS"/>
</dbReference>
<evidence type="ECO:0000313" key="8">
    <source>
        <dbReference type="EMBL" id="KAJ8792375.1"/>
    </source>
</evidence>
<protein>
    <recommendedName>
        <fullName evidence="7">PAS domain-containing protein</fullName>
    </recommendedName>
</protein>
<evidence type="ECO:0000256" key="3">
    <source>
        <dbReference type="ARBA" id="ARBA00023015"/>
    </source>
</evidence>
<dbReference type="FunFam" id="3.30.450.20:FF:000301">
    <property type="entry name" value="SIM bHLH transcription factor 2"/>
    <property type="match status" value="1"/>
</dbReference>
<evidence type="ECO:0000256" key="4">
    <source>
        <dbReference type="ARBA" id="ARBA00023163"/>
    </source>
</evidence>
<dbReference type="InterPro" id="IPR013767">
    <property type="entry name" value="PAS_fold"/>
</dbReference>
<evidence type="ECO:0000313" key="9">
    <source>
        <dbReference type="Proteomes" id="UP001159641"/>
    </source>
</evidence>
<dbReference type="SUPFAM" id="SSF55785">
    <property type="entry name" value="PYP-like sensor domain (PAS domain)"/>
    <property type="match status" value="2"/>
</dbReference>
<evidence type="ECO:0000256" key="5">
    <source>
        <dbReference type="ARBA" id="ARBA00023242"/>
    </source>
</evidence>
<comment type="subcellular location">
    <subcellularLocation>
        <location evidence="1">Nucleus</location>
    </subcellularLocation>
</comment>
<organism evidence="8 9">
    <name type="scientific">Eschrichtius robustus</name>
    <name type="common">California gray whale</name>
    <name type="synonym">Eschrichtius gibbosus</name>
    <dbReference type="NCBI Taxonomy" id="9764"/>
    <lineage>
        <taxon>Eukaryota</taxon>
        <taxon>Metazoa</taxon>
        <taxon>Chordata</taxon>
        <taxon>Craniata</taxon>
        <taxon>Vertebrata</taxon>
        <taxon>Euteleostomi</taxon>
        <taxon>Mammalia</taxon>
        <taxon>Eutheria</taxon>
        <taxon>Laurasiatheria</taxon>
        <taxon>Artiodactyla</taxon>
        <taxon>Whippomorpha</taxon>
        <taxon>Cetacea</taxon>
        <taxon>Mysticeti</taxon>
        <taxon>Eschrichtiidae</taxon>
        <taxon>Eschrichtius</taxon>
    </lineage>
</organism>
<evidence type="ECO:0000256" key="1">
    <source>
        <dbReference type="ARBA" id="ARBA00004123"/>
    </source>
</evidence>
<feature type="region of interest" description="Disordered" evidence="6">
    <location>
        <begin position="332"/>
        <end position="354"/>
    </location>
</feature>
<dbReference type="Gene3D" id="3.30.450.20">
    <property type="entry name" value="PAS domain"/>
    <property type="match status" value="2"/>
</dbReference>
<dbReference type="Pfam" id="PF00989">
    <property type="entry name" value="PAS"/>
    <property type="match status" value="1"/>
</dbReference>
<dbReference type="EMBL" id="JAIQCJ010001111">
    <property type="protein sequence ID" value="KAJ8792375.1"/>
    <property type="molecule type" value="Genomic_DNA"/>
</dbReference>
<evidence type="ECO:0000256" key="2">
    <source>
        <dbReference type="ARBA" id="ARBA00022737"/>
    </source>
</evidence>
<dbReference type="InterPro" id="IPR035965">
    <property type="entry name" value="PAS-like_dom_sf"/>
</dbReference>